<evidence type="ECO:0000313" key="1">
    <source>
        <dbReference type="EMBL" id="RMX68821.1"/>
    </source>
</evidence>
<dbReference type="Proteomes" id="UP000286097">
    <property type="component" value="Unassembled WGS sequence"/>
</dbReference>
<dbReference type="EMBL" id="QKXF01000187">
    <property type="protein sequence ID" value="RQM14764.1"/>
    <property type="molecule type" value="Genomic_DNA"/>
</dbReference>
<dbReference type="AlphaFoldDB" id="A0A3M6VRY8"/>
<evidence type="ECO:0000313" key="2">
    <source>
        <dbReference type="EMBL" id="RQM14764.1"/>
    </source>
</evidence>
<organism evidence="1 3">
    <name type="scientific">Peronospora effusa</name>
    <dbReference type="NCBI Taxonomy" id="542832"/>
    <lineage>
        <taxon>Eukaryota</taxon>
        <taxon>Sar</taxon>
        <taxon>Stramenopiles</taxon>
        <taxon>Oomycota</taxon>
        <taxon>Peronosporomycetes</taxon>
        <taxon>Peronosporales</taxon>
        <taxon>Peronosporaceae</taxon>
        <taxon>Peronospora</taxon>
    </lineage>
</organism>
<evidence type="ECO:0000313" key="4">
    <source>
        <dbReference type="Proteomes" id="UP000286097"/>
    </source>
</evidence>
<accession>A0A3M6VRY8</accession>
<gene>
    <name evidence="2" type="ORF">DD237_002181</name>
    <name evidence="1" type="ORF">DD238_003122</name>
</gene>
<proteinExistence type="predicted"/>
<keyword evidence="3" id="KW-1185">Reference proteome</keyword>
<dbReference type="Proteomes" id="UP000282087">
    <property type="component" value="Unassembled WGS sequence"/>
</dbReference>
<dbReference type="EMBL" id="QLLG01000051">
    <property type="protein sequence ID" value="RMX68821.1"/>
    <property type="molecule type" value="Genomic_DNA"/>
</dbReference>
<reference evidence="3 4" key="1">
    <citation type="submission" date="2018-06" db="EMBL/GenBank/DDBJ databases">
        <title>Comparative genomics of downy mildews reveals potential adaptations to biotrophy.</title>
        <authorList>
            <person name="Fletcher K."/>
            <person name="Klosterman S.J."/>
            <person name="Derevnina L."/>
            <person name="Martin F."/>
            <person name="Koike S."/>
            <person name="Reyes Chin-Wo S."/>
            <person name="Mou B."/>
            <person name="Michelmore R."/>
        </authorList>
    </citation>
    <scope>NUCLEOTIDE SEQUENCE [LARGE SCALE GENOMIC DNA]</scope>
    <source>
        <strain evidence="2 4">R13</strain>
        <strain evidence="1 3">R14</strain>
    </source>
</reference>
<name>A0A3M6VRY8_9STRA</name>
<evidence type="ECO:0000313" key="3">
    <source>
        <dbReference type="Proteomes" id="UP000282087"/>
    </source>
</evidence>
<comment type="caution">
    <text evidence="1">The sequence shown here is derived from an EMBL/GenBank/DDBJ whole genome shotgun (WGS) entry which is preliminary data.</text>
</comment>
<sequence>MEEELFDLRKKLEVLVVDVLLHWKGVAWVSFHWMLAMMNENQIQNQYYKYVQEQKEEDVESHYSHYFQSHLGNISSPL</sequence>
<protein>
    <submittedName>
        <fullName evidence="1">Uncharacterized protein</fullName>
    </submittedName>
</protein>
<dbReference type="VEuPathDB" id="FungiDB:DD237_002181"/>